<reference evidence="2" key="1">
    <citation type="submission" date="2016-10" db="EMBL/GenBank/DDBJ databases">
        <title>Comparative genomics uncovers the prolific and rare metabolic potential of the cyanobacterial genus Moorea.</title>
        <authorList>
            <person name="Leao T."/>
            <person name="Castelao G."/>
            <person name="Korobeynikov A."/>
            <person name="Monroe E.A."/>
            <person name="Podell S."/>
            <person name="Glukhov E."/>
            <person name="Allen E."/>
            <person name="Gerwick W.H."/>
            <person name="Gerwick L."/>
        </authorList>
    </citation>
    <scope>NUCLEOTIDE SEQUENCE [LARGE SCALE GENOMIC DNA]</scope>
    <source>
        <strain evidence="2">PAL-8-15-08-1</strain>
    </source>
</reference>
<dbReference type="KEGG" id="mpro:BJP34_08290"/>
<dbReference type="Proteomes" id="UP000177870">
    <property type="component" value="Chromosome"/>
</dbReference>
<evidence type="ECO:0000313" key="2">
    <source>
        <dbReference type="Proteomes" id="UP000177870"/>
    </source>
</evidence>
<gene>
    <name evidence="1" type="ORF">BJP34_08290</name>
</gene>
<organism evidence="1 2">
    <name type="scientific">Moorena producens PAL-8-15-08-1</name>
    <dbReference type="NCBI Taxonomy" id="1458985"/>
    <lineage>
        <taxon>Bacteria</taxon>
        <taxon>Bacillati</taxon>
        <taxon>Cyanobacteriota</taxon>
        <taxon>Cyanophyceae</taxon>
        <taxon>Coleofasciculales</taxon>
        <taxon>Coleofasciculaceae</taxon>
        <taxon>Moorena</taxon>
    </lineage>
</organism>
<accession>A0A1D8TPC2</accession>
<sequence length="94" mass="10265">MVRLIFSEVETISMVSFGGLLGIKRRLSKPFLSMDCALISRKIFKGDQSHGSECAEVGNSLSAWLIQVMVPSSSYYLHPLQALGVSETEIPAGF</sequence>
<evidence type="ECO:0000313" key="1">
    <source>
        <dbReference type="EMBL" id="AOW99454.1"/>
    </source>
</evidence>
<protein>
    <submittedName>
        <fullName evidence="1">Uncharacterized protein</fullName>
    </submittedName>
</protein>
<name>A0A1D8TPC2_9CYAN</name>
<proteinExistence type="predicted"/>
<dbReference type="AlphaFoldDB" id="A0A1D8TPC2"/>
<dbReference type="EMBL" id="CP017599">
    <property type="protein sequence ID" value="AOW99454.1"/>
    <property type="molecule type" value="Genomic_DNA"/>
</dbReference>